<evidence type="ECO:0000256" key="1">
    <source>
        <dbReference type="SAM" id="MobiDB-lite"/>
    </source>
</evidence>
<proteinExistence type="predicted"/>
<feature type="compositionally biased region" description="Polar residues" evidence="1">
    <location>
        <begin position="1"/>
        <end position="17"/>
    </location>
</feature>
<comment type="caution">
    <text evidence="2">The sequence shown here is derived from an EMBL/GenBank/DDBJ whole genome shotgun (WGS) entry which is preliminary data.</text>
</comment>
<feature type="region of interest" description="Disordered" evidence="1">
    <location>
        <begin position="1"/>
        <end position="86"/>
    </location>
</feature>
<sequence>MPTTKAGINTRMNSETSTHPHSEKKLPTLIGETSIGLKGKDTRSELKGQYKAPPSPPLVMASKKAWEKHDTKQSQNNAQGLDRSCL</sequence>
<reference evidence="2 3" key="1">
    <citation type="journal article" date="2013" name="Genome Announc.">
        <title>Draft Genome Sequence of the Methanotrophic Gammaproteobacterium Methyloglobulus morosus DSM 22980 Strain KoM1.</title>
        <authorList>
            <person name="Poehlein A."/>
            <person name="Deutzmann J.S."/>
            <person name="Daniel R."/>
            <person name="Simeonova D.D."/>
        </authorList>
    </citation>
    <scope>NUCLEOTIDE SEQUENCE [LARGE SCALE GENOMIC DNA]</scope>
    <source>
        <strain evidence="2 3">KoM1</strain>
    </source>
</reference>
<dbReference type="EMBL" id="AYLO01000010">
    <property type="protein sequence ID" value="ESS73794.1"/>
    <property type="molecule type" value="Genomic_DNA"/>
</dbReference>
<dbReference type="AlphaFoldDB" id="V5C127"/>
<accession>V5C127</accession>
<keyword evidence="3" id="KW-1185">Reference proteome</keyword>
<protein>
    <submittedName>
        <fullName evidence="2">Uncharacterized protein</fullName>
    </submittedName>
</protein>
<evidence type="ECO:0000313" key="3">
    <source>
        <dbReference type="Proteomes" id="UP000017842"/>
    </source>
</evidence>
<organism evidence="2 3">
    <name type="scientific">Methyloglobulus morosus KoM1</name>
    <dbReference type="NCBI Taxonomy" id="1116472"/>
    <lineage>
        <taxon>Bacteria</taxon>
        <taxon>Pseudomonadati</taxon>
        <taxon>Pseudomonadota</taxon>
        <taxon>Gammaproteobacteria</taxon>
        <taxon>Methylococcales</taxon>
        <taxon>Methylococcaceae</taxon>
        <taxon>Methyloglobulus</taxon>
    </lineage>
</organism>
<dbReference type="Proteomes" id="UP000017842">
    <property type="component" value="Unassembled WGS sequence"/>
</dbReference>
<feature type="compositionally biased region" description="Basic and acidic residues" evidence="1">
    <location>
        <begin position="38"/>
        <end position="48"/>
    </location>
</feature>
<gene>
    <name evidence="2" type="ORF">MGMO_10c00160</name>
</gene>
<name>V5C127_9GAMM</name>
<evidence type="ECO:0000313" key="2">
    <source>
        <dbReference type="EMBL" id="ESS73794.1"/>
    </source>
</evidence>